<protein>
    <recommendedName>
        <fullName evidence="1">UPF0201 protein B9Q01_02490</fullName>
    </recommendedName>
</protein>
<dbReference type="Gene3D" id="3.30.1440.10">
    <property type="match status" value="1"/>
</dbReference>
<reference evidence="2 3" key="1">
    <citation type="submission" date="2017-04" db="EMBL/GenBank/DDBJ databases">
        <title>Novel microbial lineages endemic to geothermal iron-oxide mats fill important gaps in the evolutionary history of Archaea.</title>
        <authorList>
            <person name="Jay Z.J."/>
            <person name="Beam J.P."/>
            <person name="Dlakic M."/>
            <person name="Rusch D.B."/>
            <person name="Kozubal M.A."/>
            <person name="Inskeep W.P."/>
        </authorList>
    </citation>
    <scope>NUCLEOTIDE SEQUENCE [LARGE SCALE GENOMIC DNA]</scope>
    <source>
        <strain evidence="2">OSP_D</strain>
    </source>
</reference>
<dbReference type="Pfam" id="PF01877">
    <property type="entry name" value="RNA_binding"/>
    <property type="match status" value="1"/>
</dbReference>
<comment type="caution">
    <text evidence="2">The sequence shown here is derived from an EMBL/GenBank/DDBJ whole genome shotgun (WGS) entry which is preliminary data.</text>
</comment>
<name>A0A2R6AC92_9ARCH</name>
<dbReference type="PANTHER" id="PTHR39652">
    <property type="entry name" value="UPF0201 PROTEIN TK1335"/>
    <property type="match status" value="1"/>
</dbReference>
<evidence type="ECO:0000313" key="3">
    <source>
        <dbReference type="Proteomes" id="UP000240880"/>
    </source>
</evidence>
<gene>
    <name evidence="2" type="ORF">B9Q01_02490</name>
</gene>
<dbReference type="InterPro" id="IPR002739">
    <property type="entry name" value="PAB1135-like"/>
</dbReference>
<evidence type="ECO:0000313" key="2">
    <source>
        <dbReference type="EMBL" id="PSN84022.1"/>
    </source>
</evidence>
<dbReference type="Proteomes" id="UP000240880">
    <property type="component" value="Unassembled WGS sequence"/>
</dbReference>
<dbReference type="SUPFAM" id="SSF55282">
    <property type="entry name" value="RL5-like"/>
    <property type="match status" value="1"/>
</dbReference>
<proteinExistence type="inferred from homology"/>
<dbReference type="PANTHER" id="PTHR39652:SF1">
    <property type="entry name" value="UPF0201 PROTEIN TK1335"/>
    <property type="match status" value="1"/>
</dbReference>
<accession>A0A2R6AC92</accession>
<dbReference type="AlphaFoldDB" id="A0A2R6AC92"/>
<dbReference type="HAMAP" id="MF_01112">
    <property type="entry name" value="UPF0201"/>
    <property type="match status" value="1"/>
</dbReference>
<organism evidence="2 3">
    <name type="scientific">Candidatus Marsarchaeota G1 archaeon OSP_D</name>
    <dbReference type="NCBI Taxonomy" id="1978155"/>
    <lineage>
        <taxon>Archaea</taxon>
        <taxon>Candidatus Marsarchaeota</taxon>
        <taxon>Candidatus Marsarchaeota group 1</taxon>
    </lineage>
</organism>
<evidence type="ECO:0000256" key="1">
    <source>
        <dbReference type="HAMAP-Rule" id="MF_01112"/>
    </source>
</evidence>
<dbReference type="InterPro" id="IPR022803">
    <property type="entry name" value="Ribosomal_uL5_dom_sf"/>
</dbReference>
<dbReference type="EMBL" id="NEXC01000009">
    <property type="protein sequence ID" value="PSN84022.1"/>
    <property type="molecule type" value="Genomic_DNA"/>
</dbReference>
<sequence length="176" mass="19617">MNLTNDVNAPPTNVKIRVETKVYVTEEVEKVKSAIYAIFDKLDLNYTQPKNNDEYGVLFGEAEGVDALAKLRQTLRRQKTLDAARSYLLRGLSESGFRFELNKQAAYAGWAVFCSDSSESPLGSISVSVECDNPMSVIDWLATPTIDGVPIDELGKRNIKRKTVKGGKETELFDDF</sequence>
<comment type="similarity">
    <text evidence="1">Belongs to the UPF0201 family.</text>
</comment>